<evidence type="ECO:0000256" key="1">
    <source>
        <dbReference type="SAM" id="MobiDB-lite"/>
    </source>
</evidence>
<dbReference type="AlphaFoldDB" id="A0A183D6P2"/>
<dbReference type="WBParaSite" id="GPUH_0000439001-mRNA-1">
    <property type="protein sequence ID" value="GPUH_0000439001-mRNA-1"/>
    <property type="gene ID" value="GPUH_0000439001"/>
</dbReference>
<sequence>MRLPGLDSTMFDSGQLSHSMLRAHCHNVIDEELNRPEHRNVQSGGEMKRKSGIHTVYFPSVPDAHHPPTMKQPSVSQKQATTSPVGITRFGSTTSSNMSPVASHSPLLSRVSPVQQQQQQQQQQPFPHFVPMLRAQRQLRFAPSQPSASPGLSVAPGSETISAAAGAYSCSGVRTQTAPLLTPAATMSALPANMLAPGNITASSPTFHTSPLVPGTVAAQSASSPMLPLTISTSVAVGNAKPANTTPLEVSGIL</sequence>
<name>A0A183D6P2_9BILA</name>
<feature type="compositionally biased region" description="Polar residues" evidence="1">
    <location>
        <begin position="71"/>
        <end position="83"/>
    </location>
</feature>
<feature type="region of interest" description="Disordered" evidence="1">
    <location>
        <begin position="63"/>
        <end position="83"/>
    </location>
</feature>
<evidence type="ECO:0000313" key="4">
    <source>
        <dbReference type="WBParaSite" id="GPUH_0000439001-mRNA-1"/>
    </source>
</evidence>
<reference evidence="2 3" key="2">
    <citation type="submission" date="2018-11" db="EMBL/GenBank/DDBJ databases">
        <authorList>
            <consortium name="Pathogen Informatics"/>
        </authorList>
    </citation>
    <scope>NUCLEOTIDE SEQUENCE [LARGE SCALE GENOMIC DNA]</scope>
</reference>
<dbReference type="Proteomes" id="UP000271098">
    <property type="component" value="Unassembled WGS sequence"/>
</dbReference>
<dbReference type="EMBL" id="UYRT01008223">
    <property type="protein sequence ID" value="VDK44502.1"/>
    <property type="molecule type" value="Genomic_DNA"/>
</dbReference>
<proteinExistence type="predicted"/>
<accession>A0A183D6P2</accession>
<gene>
    <name evidence="2" type="ORF">GPUH_LOCUS4382</name>
</gene>
<keyword evidence="3" id="KW-1185">Reference proteome</keyword>
<evidence type="ECO:0000313" key="3">
    <source>
        <dbReference type="Proteomes" id="UP000271098"/>
    </source>
</evidence>
<evidence type="ECO:0000313" key="2">
    <source>
        <dbReference type="EMBL" id="VDK44502.1"/>
    </source>
</evidence>
<reference evidence="4" key="1">
    <citation type="submission" date="2016-06" db="UniProtKB">
        <authorList>
            <consortium name="WormBaseParasite"/>
        </authorList>
    </citation>
    <scope>IDENTIFICATION</scope>
</reference>
<protein>
    <submittedName>
        <fullName evidence="2 4">Uncharacterized protein</fullName>
    </submittedName>
</protein>
<organism evidence="4">
    <name type="scientific">Gongylonema pulchrum</name>
    <dbReference type="NCBI Taxonomy" id="637853"/>
    <lineage>
        <taxon>Eukaryota</taxon>
        <taxon>Metazoa</taxon>
        <taxon>Ecdysozoa</taxon>
        <taxon>Nematoda</taxon>
        <taxon>Chromadorea</taxon>
        <taxon>Rhabditida</taxon>
        <taxon>Spirurina</taxon>
        <taxon>Spiruromorpha</taxon>
        <taxon>Spiruroidea</taxon>
        <taxon>Gongylonematidae</taxon>
        <taxon>Gongylonema</taxon>
    </lineage>
</organism>